<reference evidence="1 2" key="1">
    <citation type="submission" date="2023-08" db="EMBL/GenBank/DDBJ databases">
        <title>A Necator americanus chromosomal reference genome.</title>
        <authorList>
            <person name="Ilik V."/>
            <person name="Petrzelkova K.J."/>
            <person name="Pardy F."/>
            <person name="Fuh T."/>
            <person name="Niatou-Singa F.S."/>
            <person name="Gouil Q."/>
            <person name="Baker L."/>
            <person name="Ritchie M.E."/>
            <person name="Jex A.R."/>
            <person name="Gazzola D."/>
            <person name="Li H."/>
            <person name="Toshio Fujiwara R."/>
            <person name="Zhan B."/>
            <person name="Aroian R.V."/>
            <person name="Pafco B."/>
            <person name="Schwarz E.M."/>
        </authorList>
    </citation>
    <scope>NUCLEOTIDE SEQUENCE [LARGE SCALE GENOMIC DNA]</scope>
    <source>
        <strain evidence="1 2">Aroian</strain>
        <tissue evidence="1">Whole animal</tissue>
    </source>
</reference>
<sequence>MQQPAQVFDDAFDRDPCSLDPKCIPQDRYSDKVNRIAYEGAKHSAKTKVLTRAQVTSTTATAHSILSMDWRTYEERAVVLGKFTRESYNQRRQAFSRASLAQKRRVQPGSIPDGLVWPAN</sequence>
<gene>
    <name evidence="1" type="primary">Necator_chrX.g22501</name>
    <name evidence="1" type="ORF">RB195_022338</name>
</gene>
<protein>
    <submittedName>
        <fullName evidence="1">Uncharacterized protein</fullName>
    </submittedName>
</protein>
<evidence type="ECO:0000313" key="2">
    <source>
        <dbReference type="Proteomes" id="UP001303046"/>
    </source>
</evidence>
<organism evidence="1 2">
    <name type="scientific">Necator americanus</name>
    <name type="common">Human hookworm</name>
    <dbReference type="NCBI Taxonomy" id="51031"/>
    <lineage>
        <taxon>Eukaryota</taxon>
        <taxon>Metazoa</taxon>
        <taxon>Ecdysozoa</taxon>
        <taxon>Nematoda</taxon>
        <taxon>Chromadorea</taxon>
        <taxon>Rhabditida</taxon>
        <taxon>Rhabditina</taxon>
        <taxon>Rhabditomorpha</taxon>
        <taxon>Strongyloidea</taxon>
        <taxon>Ancylostomatidae</taxon>
        <taxon>Bunostominae</taxon>
        <taxon>Necator</taxon>
    </lineage>
</organism>
<accession>A0ABR1EH58</accession>
<evidence type="ECO:0000313" key="1">
    <source>
        <dbReference type="EMBL" id="KAK6761236.1"/>
    </source>
</evidence>
<comment type="caution">
    <text evidence="1">The sequence shown here is derived from an EMBL/GenBank/DDBJ whole genome shotgun (WGS) entry which is preliminary data.</text>
</comment>
<dbReference type="EMBL" id="JAVFWL010000006">
    <property type="protein sequence ID" value="KAK6761236.1"/>
    <property type="molecule type" value="Genomic_DNA"/>
</dbReference>
<keyword evidence="2" id="KW-1185">Reference proteome</keyword>
<name>A0ABR1EH58_NECAM</name>
<dbReference type="Proteomes" id="UP001303046">
    <property type="component" value="Unassembled WGS sequence"/>
</dbReference>
<proteinExistence type="predicted"/>